<keyword evidence="1" id="KW-0813">Transport</keyword>
<reference evidence="1 2" key="1">
    <citation type="submission" date="2015-11" db="EMBL/GenBank/DDBJ databases">
        <title>Genomes and virulence difference between two physiological races of Phytophthora nicotianae.</title>
        <authorList>
            <person name="Liu H."/>
            <person name="Ma X."/>
            <person name="Yu H."/>
            <person name="Fang D."/>
            <person name="Li Y."/>
            <person name="Wang X."/>
            <person name="Wang W."/>
            <person name="Dong Y."/>
            <person name="Xiao B."/>
        </authorList>
    </citation>
    <scope>NUCLEOTIDE SEQUENCE [LARGE SCALE GENOMIC DNA]</scope>
    <source>
        <strain evidence="2">race 1</strain>
    </source>
</reference>
<proteinExistence type="predicted"/>
<protein>
    <submittedName>
        <fullName evidence="1">ATP-sensitive inward rectifier potassium channel 11</fullName>
    </submittedName>
</protein>
<gene>
    <name evidence="1" type="ORF">AM588_10004875</name>
</gene>
<name>A0A0W8CYB4_PHYNI</name>
<organism evidence="1 2">
    <name type="scientific">Phytophthora nicotianae</name>
    <name type="common">Potato buckeye rot agent</name>
    <name type="synonym">Phytophthora parasitica</name>
    <dbReference type="NCBI Taxonomy" id="4792"/>
    <lineage>
        <taxon>Eukaryota</taxon>
        <taxon>Sar</taxon>
        <taxon>Stramenopiles</taxon>
        <taxon>Oomycota</taxon>
        <taxon>Peronosporomycetes</taxon>
        <taxon>Peronosporales</taxon>
        <taxon>Peronosporaceae</taxon>
        <taxon>Phytophthora</taxon>
    </lineage>
</organism>
<dbReference type="PANTHER" id="PTHR31973:SF187">
    <property type="entry name" value="MUTATOR TRANSPOSASE MUDRA PROTEIN"/>
    <property type="match status" value="1"/>
</dbReference>
<keyword evidence="1" id="KW-0407">Ion channel</keyword>
<dbReference type="EMBL" id="LNFP01000946">
    <property type="protein sequence ID" value="KUF88562.1"/>
    <property type="molecule type" value="Genomic_DNA"/>
</dbReference>
<dbReference type="PANTHER" id="PTHR31973">
    <property type="entry name" value="POLYPROTEIN, PUTATIVE-RELATED"/>
    <property type="match status" value="1"/>
</dbReference>
<evidence type="ECO:0000313" key="1">
    <source>
        <dbReference type="EMBL" id="KUF88562.1"/>
    </source>
</evidence>
<dbReference type="Proteomes" id="UP000054636">
    <property type="component" value="Unassembled WGS sequence"/>
</dbReference>
<dbReference type="AlphaFoldDB" id="A0A0W8CYB4"/>
<evidence type="ECO:0000313" key="2">
    <source>
        <dbReference type="Proteomes" id="UP000054636"/>
    </source>
</evidence>
<keyword evidence="1" id="KW-0406">Ion transport</keyword>
<sequence length="177" mass="20072">MLLLIGRDGNMENVTLAVALVKKETMENYEWFFQQCCLGGLKFAYPLMSDRNTGLIDVCKQRGIDHKYCTLHIQRNVIATFTKFTVKQKALVWRIQSCTSMDEYNSQLAITEVECGKPVADYLRGIDPKHWVVFPNLGTTPLYGWRTTNFVEAENGATLAEGLRDLSPYSCLHHTSG</sequence>
<dbReference type="GO" id="GO:0034220">
    <property type="term" value="P:monoatomic ion transmembrane transport"/>
    <property type="evidence" value="ECO:0007669"/>
    <property type="project" value="UniProtKB-KW"/>
</dbReference>
<accession>A0A0W8CYB4</accession>
<comment type="caution">
    <text evidence="1">The sequence shown here is derived from an EMBL/GenBank/DDBJ whole genome shotgun (WGS) entry which is preliminary data.</text>
</comment>